<evidence type="ECO:0000313" key="1">
    <source>
        <dbReference type="EMBL" id="UTI65215.1"/>
    </source>
</evidence>
<protein>
    <submittedName>
        <fullName evidence="1">Uncharacterized protein</fullName>
    </submittedName>
</protein>
<evidence type="ECO:0000313" key="2">
    <source>
        <dbReference type="Proteomes" id="UP001056035"/>
    </source>
</evidence>
<accession>A0ABY5DUP2</accession>
<proteinExistence type="predicted"/>
<gene>
    <name evidence="1" type="ORF">NBH00_03155</name>
</gene>
<organism evidence="1 2">
    <name type="scientific">Paraconexibacter antarcticus</name>
    <dbReference type="NCBI Taxonomy" id="2949664"/>
    <lineage>
        <taxon>Bacteria</taxon>
        <taxon>Bacillati</taxon>
        <taxon>Actinomycetota</taxon>
        <taxon>Thermoleophilia</taxon>
        <taxon>Solirubrobacterales</taxon>
        <taxon>Paraconexibacteraceae</taxon>
        <taxon>Paraconexibacter</taxon>
    </lineage>
</organism>
<keyword evidence="2" id="KW-1185">Reference proteome</keyword>
<sequence>MSAAGHRPDLDAWLADPAIRTRHRRAAAAEPDAVWDAAASVRLDETRTLGRLVQWRIPTTKPDVGFRELLSSPPFTVLAEGERWSVSGLCGQIWTTSVDYPRVDEHAFRTWDRSRTVRVLFGHWVEPDGDGRHAIVSEARVEPVDRAARWALRSLWLGVRPFERLIGAEPLSLVARRAEQQGASA</sequence>
<dbReference type="Proteomes" id="UP001056035">
    <property type="component" value="Chromosome"/>
</dbReference>
<reference evidence="1 2" key="1">
    <citation type="submission" date="2022-06" db="EMBL/GenBank/DDBJ databases">
        <title>Paraconexibacter antarcticus.</title>
        <authorList>
            <person name="Kim C.S."/>
        </authorList>
    </citation>
    <scope>NUCLEOTIDE SEQUENCE [LARGE SCALE GENOMIC DNA]</scope>
    <source>
        <strain evidence="1 2">02-257</strain>
    </source>
</reference>
<dbReference type="EMBL" id="CP098502">
    <property type="protein sequence ID" value="UTI65215.1"/>
    <property type="molecule type" value="Genomic_DNA"/>
</dbReference>
<name>A0ABY5DUP2_9ACTN</name>
<dbReference type="RefSeq" id="WP_254571902.1">
    <property type="nucleotide sequence ID" value="NZ_CP098502.1"/>
</dbReference>